<evidence type="ECO:0000259" key="1">
    <source>
        <dbReference type="Pfam" id="PF20594"/>
    </source>
</evidence>
<evidence type="ECO:0000313" key="3">
    <source>
        <dbReference type="EMBL" id="QJA77989.1"/>
    </source>
</evidence>
<dbReference type="AlphaFoldDB" id="A0A6M3IXA9"/>
<protein>
    <recommendedName>
        <fullName evidence="1">DUF6794 domain-containing protein</fullName>
    </recommendedName>
</protein>
<gene>
    <name evidence="3" type="ORF">MM415A01172_0024</name>
    <name evidence="2" type="ORF">MM415B00797_0024</name>
</gene>
<name>A0A6M3IXA9_9ZZZZ</name>
<feature type="domain" description="DUF6794" evidence="1">
    <location>
        <begin position="8"/>
        <end position="78"/>
    </location>
</feature>
<dbReference type="InterPro" id="IPR046744">
    <property type="entry name" value="DUF6794"/>
</dbReference>
<dbReference type="Pfam" id="PF20594">
    <property type="entry name" value="DUF6794"/>
    <property type="match status" value="1"/>
</dbReference>
<dbReference type="EMBL" id="MT141467">
    <property type="protein sequence ID" value="QJA62309.1"/>
    <property type="molecule type" value="Genomic_DNA"/>
</dbReference>
<organism evidence="2">
    <name type="scientific">viral metagenome</name>
    <dbReference type="NCBI Taxonomy" id="1070528"/>
    <lineage>
        <taxon>unclassified sequences</taxon>
        <taxon>metagenomes</taxon>
        <taxon>organismal metagenomes</taxon>
    </lineage>
</organism>
<proteinExistence type="predicted"/>
<sequence length="102" mass="11793">MKTPETILDAIIEILKANDREIFKNGDPVEFHHSAGRSIRNNWGLWDPESHLHKEFNSIGIFHADDMSGIILETAHRILNGKPIDLIGQVNGYKEYWKDEKR</sequence>
<accession>A0A6M3IXA9</accession>
<evidence type="ECO:0000313" key="2">
    <source>
        <dbReference type="EMBL" id="QJA62309.1"/>
    </source>
</evidence>
<dbReference type="EMBL" id="MT142313">
    <property type="protein sequence ID" value="QJA77989.1"/>
    <property type="molecule type" value="Genomic_DNA"/>
</dbReference>
<reference evidence="2" key="1">
    <citation type="submission" date="2020-03" db="EMBL/GenBank/DDBJ databases">
        <title>The deep terrestrial virosphere.</title>
        <authorList>
            <person name="Holmfeldt K."/>
            <person name="Nilsson E."/>
            <person name="Simone D."/>
            <person name="Lopez-Fernandez M."/>
            <person name="Wu X."/>
            <person name="de Brujin I."/>
            <person name="Lundin D."/>
            <person name="Andersson A."/>
            <person name="Bertilsson S."/>
            <person name="Dopson M."/>
        </authorList>
    </citation>
    <scope>NUCLEOTIDE SEQUENCE</scope>
    <source>
        <strain evidence="3">MM415A01172</strain>
        <strain evidence="2">MM415B00797</strain>
    </source>
</reference>